<reference evidence="2 3" key="1">
    <citation type="journal article" date="2016" name="Nat. Commun.">
        <title>Ectomycorrhizal ecology is imprinted in the genome of the dominant symbiotic fungus Cenococcum geophilum.</title>
        <authorList>
            <consortium name="DOE Joint Genome Institute"/>
            <person name="Peter M."/>
            <person name="Kohler A."/>
            <person name="Ohm R.A."/>
            <person name="Kuo A."/>
            <person name="Krutzmann J."/>
            <person name="Morin E."/>
            <person name="Arend M."/>
            <person name="Barry K.W."/>
            <person name="Binder M."/>
            <person name="Choi C."/>
            <person name="Clum A."/>
            <person name="Copeland A."/>
            <person name="Grisel N."/>
            <person name="Haridas S."/>
            <person name="Kipfer T."/>
            <person name="LaButti K."/>
            <person name="Lindquist E."/>
            <person name="Lipzen A."/>
            <person name="Maire R."/>
            <person name="Meier B."/>
            <person name="Mihaltcheva S."/>
            <person name="Molinier V."/>
            <person name="Murat C."/>
            <person name="Poggeler S."/>
            <person name="Quandt C.A."/>
            <person name="Sperisen C."/>
            <person name="Tritt A."/>
            <person name="Tisserant E."/>
            <person name="Crous P.W."/>
            <person name="Henrissat B."/>
            <person name="Nehls U."/>
            <person name="Egli S."/>
            <person name="Spatafora J.W."/>
            <person name="Grigoriev I.V."/>
            <person name="Martin F.M."/>
        </authorList>
    </citation>
    <scope>NUCLEOTIDE SEQUENCE [LARGE SCALE GENOMIC DNA]</scope>
    <source>
        <strain evidence="2 3">CBS 459.81</strain>
    </source>
</reference>
<evidence type="ECO:0000313" key="2">
    <source>
        <dbReference type="EMBL" id="OCK74757.1"/>
    </source>
</evidence>
<feature type="region of interest" description="Disordered" evidence="1">
    <location>
        <begin position="81"/>
        <end position="107"/>
    </location>
</feature>
<feature type="compositionally biased region" description="Low complexity" evidence="1">
    <location>
        <begin position="89"/>
        <end position="99"/>
    </location>
</feature>
<name>A0A8E2DZV9_9PEZI</name>
<protein>
    <submittedName>
        <fullName evidence="2">Uncharacterized protein</fullName>
    </submittedName>
</protein>
<sequence>MKIAPLSRLNANGFPTRAWLLETFPSHFQKRTRFLKLDSVLRQYSPAQLEVSADFWNWITGATPGTPLRFRISSKAAPTSALTFDEQQRQQQQQSPPQRHCNEQLHPTTSTHTGPIYPCAHHAYHHGYNFNVCTGCREAYFWQGRFSPAATAIVRNGARVPVCTPCAYAYEEMFPPGYNGCRCDMAWLCFRCRVVELEGLVKAKRGYNKGEVDEGMCPCAEGRFADQFCGVEFCLRCERPALKERVFVGGHT</sequence>
<dbReference type="EMBL" id="KV745421">
    <property type="protein sequence ID" value="OCK74757.1"/>
    <property type="molecule type" value="Genomic_DNA"/>
</dbReference>
<keyword evidence="3" id="KW-1185">Reference proteome</keyword>
<dbReference type="OrthoDB" id="10515492at2759"/>
<proteinExistence type="predicted"/>
<dbReference type="Proteomes" id="UP000250266">
    <property type="component" value="Unassembled WGS sequence"/>
</dbReference>
<evidence type="ECO:0000256" key="1">
    <source>
        <dbReference type="SAM" id="MobiDB-lite"/>
    </source>
</evidence>
<organism evidence="2 3">
    <name type="scientific">Lepidopterella palustris CBS 459.81</name>
    <dbReference type="NCBI Taxonomy" id="1314670"/>
    <lineage>
        <taxon>Eukaryota</taxon>
        <taxon>Fungi</taxon>
        <taxon>Dikarya</taxon>
        <taxon>Ascomycota</taxon>
        <taxon>Pezizomycotina</taxon>
        <taxon>Dothideomycetes</taxon>
        <taxon>Pleosporomycetidae</taxon>
        <taxon>Mytilinidiales</taxon>
        <taxon>Argynnaceae</taxon>
        <taxon>Lepidopterella</taxon>
    </lineage>
</organism>
<accession>A0A8E2DZV9</accession>
<evidence type="ECO:0000313" key="3">
    <source>
        <dbReference type="Proteomes" id="UP000250266"/>
    </source>
</evidence>
<gene>
    <name evidence="2" type="ORF">K432DRAFT_338529</name>
</gene>
<dbReference type="AlphaFoldDB" id="A0A8E2DZV9"/>